<evidence type="ECO:0000256" key="5">
    <source>
        <dbReference type="ARBA" id="ARBA00022729"/>
    </source>
</evidence>
<keyword evidence="6" id="KW-0472">Membrane</keyword>
<dbReference type="GO" id="GO:0005886">
    <property type="term" value="C:plasma membrane"/>
    <property type="evidence" value="ECO:0007669"/>
    <property type="project" value="UniProtKB-SubCell"/>
</dbReference>
<organism evidence="12 13">
    <name type="scientific">Hypsibius exemplaris</name>
    <name type="common">Freshwater tardigrade</name>
    <dbReference type="NCBI Taxonomy" id="2072580"/>
    <lineage>
        <taxon>Eukaryota</taxon>
        <taxon>Metazoa</taxon>
        <taxon>Ecdysozoa</taxon>
        <taxon>Tardigrada</taxon>
        <taxon>Eutardigrada</taxon>
        <taxon>Parachela</taxon>
        <taxon>Hypsibioidea</taxon>
        <taxon>Hypsibiidae</taxon>
        <taxon>Hypsibius</taxon>
    </lineage>
</organism>
<feature type="domain" description="Repulsive guidance molecule C-terminal" evidence="10">
    <location>
        <begin position="143"/>
        <end position="241"/>
    </location>
</feature>
<keyword evidence="8" id="KW-0449">Lipoprotein</keyword>
<dbReference type="Proteomes" id="UP000192578">
    <property type="component" value="Unassembled WGS sequence"/>
</dbReference>
<evidence type="ECO:0000256" key="1">
    <source>
        <dbReference type="ARBA" id="ARBA00004609"/>
    </source>
</evidence>
<name>A0A1W0WK03_HYPEX</name>
<comment type="subcellular location">
    <subcellularLocation>
        <location evidence="1">Cell membrane</location>
        <topology evidence="1">Lipid-anchor</topology>
        <topology evidence="1">GPI-anchor</topology>
    </subcellularLocation>
</comment>
<evidence type="ECO:0000256" key="9">
    <source>
        <dbReference type="SAM" id="SignalP"/>
    </source>
</evidence>
<accession>A0A1W0WK03</accession>
<dbReference type="OrthoDB" id="10013795at2759"/>
<keyword evidence="7" id="KW-0325">Glycoprotein</keyword>
<evidence type="ECO:0000259" key="10">
    <source>
        <dbReference type="Pfam" id="PF06534"/>
    </source>
</evidence>
<evidence type="ECO:0000259" key="11">
    <source>
        <dbReference type="Pfam" id="PF06535"/>
    </source>
</evidence>
<evidence type="ECO:0000256" key="8">
    <source>
        <dbReference type="ARBA" id="ARBA00023288"/>
    </source>
</evidence>
<keyword evidence="5 9" id="KW-0732">Signal</keyword>
<protein>
    <submittedName>
        <fullName evidence="12">Repulsive guidance molecule A</fullName>
    </submittedName>
</protein>
<dbReference type="Pfam" id="PF06535">
    <property type="entry name" value="RGM_N"/>
    <property type="match status" value="1"/>
</dbReference>
<dbReference type="EMBL" id="MTYJ01000088">
    <property type="protein sequence ID" value="OQV15526.1"/>
    <property type="molecule type" value="Genomic_DNA"/>
</dbReference>
<feature type="signal peptide" evidence="9">
    <location>
        <begin position="1"/>
        <end position="29"/>
    </location>
</feature>
<evidence type="ECO:0000256" key="7">
    <source>
        <dbReference type="ARBA" id="ARBA00023180"/>
    </source>
</evidence>
<proteinExistence type="inferred from homology"/>
<dbReference type="GO" id="GO:0015026">
    <property type="term" value="F:coreceptor activity"/>
    <property type="evidence" value="ECO:0007669"/>
    <property type="project" value="TreeGrafter"/>
</dbReference>
<keyword evidence="3" id="KW-1003">Cell membrane</keyword>
<comment type="caution">
    <text evidence="12">The sequence shown here is derived from an EMBL/GenBank/DDBJ whole genome shotgun (WGS) entry which is preliminary data.</text>
</comment>
<sequence>MCPLIIRCYRWSLFCLLLVLVLIKPTCEGACQWDHCSRDFEVASARSDQEEGTDPWMLCRALQTHIICLRSLSKPCRGNLHYYSYVKGVTRVEDKTNCSHELETNLSTRQDNRTHKPLSTTVEPFLILPAFHGCSTINLTSDMKYCSVFGDLHIITGSGVFETCKIVGAYPLIENRYLAVQISSKNIRRSSYSVTVSSISRVTVIIKASECLEERKTYEASLGHLPQIFTDYTTESENNPSSYNTKRA</sequence>
<dbReference type="Gene3D" id="3.40.1000.10">
    <property type="entry name" value="Mog1/PsbP, alpha/beta/alpha sandwich"/>
    <property type="match status" value="1"/>
</dbReference>
<dbReference type="PANTHER" id="PTHR31428">
    <property type="entry name" value="RGM DOMAIN FAMILY MEMBER DRAG-1"/>
    <property type="match status" value="1"/>
</dbReference>
<gene>
    <name evidence="12" type="ORF">BV898_10390</name>
</gene>
<dbReference type="InterPro" id="IPR009496">
    <property type="entry name" value="RGM_C"/>
</dbReference>
<dbReference type="PANTHER" id="PTHR31428:SF6">
    <property type="entry name" value="REPULSIVE GUIDANCE MOLECULE B HOMOLOG DRAG-1"/>
    <property type="match status" value="1"/>
</dbReference>
<feature type="chain" id="PRO_5013094069" evidence="9">
    <location>
        <begin position="30"/>
        <end position="248"/>
    </location>
</feature>
<evidence type="ECO:0000256" key="6">
    <source>
        <dbReference type="ARBA" id="ARBA00023136"/>
    </source>
</evidence>
<dbReference type="GO" id="GO:0030509">
    <property type="term" value="P:BMP signaling pathway"/>
    <property type="evidence" value="ECO:0007669"/>
    <property type="project" value="TreeGrafter"/>
</dbReference>
<dbReference type="Pfam" id="PF06534">
    <property type="entry name" value="RGM_C"/>
    <property type="match status" value="1"/>
</dbReference>
<evidence type="ECO:0000313" key="13">
    <source>
        <dbReference type="Proteomes" id="UP000192578"/>
    </source>
</evidence>
<keyword evidence="4" id="KW-0336">GPI-anchor</keyword>
<reference evidence="13" key="1">
    <citation type="submission" date="2017-01" db="EMBL/GenBank/DDBJ databases">
        <title>Comparative genomics of anhydrobiosis in the tardigrade Hypsibius dujardini.</title>
        <authorList>
            <person name="Yoshida Y."/>
            <person name="Koutsovoulos G."/>
            <person name="Laetsch D."/>
            <person name="Stevens L."/>
            <person name="Kumar S."/>
            <person name="Horikawa D."/>
            <person name="Ishino K."/>
            <person name="Komine S."/>
            <person name="Tomita M."/>
            <person name="Blaxter M."/>
            <person name="Arakawa K."/>
        </authorList>
    </citation>
    <scope>NUCLEOTIDE SEQUENCE [LARGE SCALE GENOMIC DNA]</scope>
    <source>
        <strain evidence="13">Z151</strain>
    </source>
</reference>
<keyword evidence="13" id="KW-1185">Reference proteome</keyword>
<evidence type="ECO:0000313" key="12">
    <source>
        <dbReference type="EMBL" id="OQV15526.1"/>
    </source>
</evidence>
<evidence type="ECO:0000256" key="3">
    <source>
        <dbReference type="ARBA" id="ARBA00022475"/>
    </source>
</evidence>
<dbReference type="InterPro" id="IPR040287">
    <property type="entry name" value="RGM"/>
</dbReference>
<feature type="domain" description="Repulsive guidance molecule N-terminal" evidence="11">
    <location>
        <begin position="31"/>
        <end position="99"/>
    </location>
</feature>
<comment type="similarity">
    <text evidence="2">Belongs to the repulsive guidance molecule (RGM) family.</text>
</comment>
<dbReference type="AlphaFoldDB" id="A0A1W0WK03"/>
<dbReference type="GO" id="GO:0098552">
    <property type="term" value="C:side of membrane"/>
    <property type="evidence" value="ECO:0007669"/>
    <property type="project" value="UniProtKB-KW"/>
</dbReference>
<dbReference type="InterPro" id="IPR010536">
    <property type="entry name" value="RGM_N"/>
</dbReference>
<evidence type="ECO:0000256" key="2">
    <source>
        <dbReference type="ARBA" id="ARBA00005321"/>
    </source>
</evidence>
<evidence type="ECO:0000256" key="4">
    <source>
        <dbReference type="ARBA" id="ARBA00022622"/>
    </source>
</evidence>